<dbReference type="Pfam" id="PF06662">
    <property type="entry name" value="C5-epim_C"/>
    <property type="match status" value="1"/>
</dbReference>
<dbReference type="AlphaFoldDB" id="A0A516KD11"/>
<evidence type="ECO:0000313" key="2">
    <source>
        <dbReference type="EMBL" id="QDP39292.1"/>
    </source>
</evidence>
<evidence type="ECO:0000259" key="1">
    <source>
        <dbReference type="Pfam" id="PF06662"/>
    </source>
</evidence>
<protein>
    <recommendedName>
        <fullName evidence="1">D-glucuronyl C5-epimerase C-terminal domain-containing protein</fullName>
    </recommendedName>
</protein>
<evidence type="ECO:0000313" key="3">
    <source>
        <dbReference type="Proteomes" id="UP000315215"/>
    </source>
</evidence>
<dbReference type="KEGG" id="aqt:FN924_03240"/>
<dbReference type="GO" id="GO:0047464">
    <property type="term" value="F:heparosan-N-sulfate-glucuronate 5-epimerase activity"/>
    <property type="evidence" value="ECO:0007669"/>
    <property type="project" value="InterPro"/>
</dbReference>
<dbReference type="InterPro" id="IPR008928">
    <property type="entry name" value="6-hairpin_glycosidase_sf"/>
</dbReference>
<dbReference type="PANTHER" id="PTHR13174">
    <property type="entry name" value="D-GLUCURONYL C5-EPIMERASE"/>
    <property type="match status" value="1"/>
</dbReference>
<gene>
    <name evidence="2" type="ORF">FN924_03240</name>
</gene>
<organism evidence="2 3">
    <name type="scientific">Radiobacillus deserti</name>
    <dbReference type="NCBI Taxonomy" id="2594883"/>
    <lineage>
        <taxon>Bacteria</taxon>
        <taxon>Bacillati</taxon>
        <taxon>Bacillota</taxon>
        <taxon>Bacilli</taxon>
        <taxon>Bacillales</taxon>
        <taxon>Bacillaceae</taxon>
        <taxon>Radiobacillus</taxon>
    </lineage>
</organism>
<name>A0A516KD11_9BACI</name>
<dbReference type="SUPFAM" id="SSF48208">
    <property type="entry name" value="Six-hairpin glycosidases"/>
    <property type="match status" value="1"/>
</dbReference>
<dbReference type="EMBL" id="CP041666">
    <property type="protein sequence ID" value="QDP39292.1"/>
    <property type="molecule type" value="Genomic_DNA"/>
</dbReference>
<keyword evidence="3" id="KW-1185">Reference proteome</keyword>
<dbReference type="Proteomes" id="UP000315215">
    <property type="component" value="Chromosome"/>
</dbReference>
<dbReference type="GO" id="GO:0015012">
    <property type="term" value="P:heparan sulfate proteoglycan biosynthetic process"/>
    <property type="evidence" value="ECO:0007669"/>
    <property type="project" value="InterPro"/>
</dbReference>
<sequence length="341" mass="39830">MTLSSHKIEDIQIVMHDQYEKIGKKIGNEFFVPLSLIEKGYHSESEWRQDENTLKVHVTKLRALDIQDYQYYGNYLHYDKNSVENWNVQFDAKGIPKTIYSFGEYYNPATIAQYGLQHYSLYHKNKNEESKKKFFKVADWLIDNQDSKGGWAYHFNLPYFPKRLKDIKAPWYSAIGLGMAMSVLSRASYLSRNQNYANRALRANALFQRFPPNGVLAKFENEYSFYEECPTNPPSYILNGFMFALVGLYDLATRTENKLTKQLFNDGMITLKRMLPLYDLGNRTAYDLTHYTTDGGYPNVAKWGYHVTHIHLLATLNAVSKDDRLKKALKRWTDYLYGNTP</sequence>
<dbReference type="InterPro" id="IPR039721">
    <property type="entry name" value="C5-epimerase"/>
</dbReference>
<reference evidence="2 3" key="1">
    <citation type="submission" date="2019-07" db="EMBL/GenBank/DDBJ databases">
        <authorList>
            <person name="Li J."/>
        </authorList>
    </citation>
    <scope>NUCLEOTIDE SEQUENCE [LARGE SCALE GENOMIC DNA]</scope>
    <source>
        <strain evidence="2 3">TKL69</strain>
    </source>
</reference>
<dbReference type="InterPro" id="IPR010598">
    <property type="entry name" value="C5-epim_C"/>
</dbReference>
<accession>A0A516KD11</accession>
<dbReference type="GO" id="GO:0005975">
    <property type="term" value="P:carbohydrate metabolic process"/>
    <property type="evidence" value="ECO:0007669"/>
    <property type="project" value="InterPro"/>
</dbReference>
<proteinExistence type="predicted"/>
<feature type="domain" description="D-glucuronyl C5-epimerase C-terminal" evidence="1">
    <location>
        <begin position="145"/>
        <end position="333"/>
    </location>
</feature>
<dbReference type="PANTHER" id="PTHR13174:SF3">
    <property type="entry name" value="D-GLUCURONYL C5-EPIMERASE"/>
    <property type="match status" value="1"/>
</dbReference>